<name>A0A8S1X974_PAROT</name>
<evidence type="ECO:0000313" key="2">
    <source>
        <dbReference type="EMBL" id="CAD8197503.1"/>
    </source>
</evidence>
<accession>A0A8S1X974</accession>
<reference evidence="2" key="1">
    <citation type="submission" date="2021-01" db="EMBL/GenBank/DDBJ databases">
        <authorList>
            <consortium name="Genoscope - CEA"/>
            <person name="William W."/>
        </authorList>
    </citation>
    <scope>NUCLEOTIDE SEQUENCE</scope>
</reference>
<dbReference type="OrthoDB" id="307766at2759"/>
<keyword evidence="3" id="KW-1185">Reference proteome</keyword>
<protein>
    <submittedName>
        <fullName evidence="2">Uncharacterized protein</fullName>
    </submittedName>
</protein>
<dbReference type="AlphaFoldDB" id="A0A8S1X974"/>
<evidence type="ECO:0000313" key="3">
    <source>
        <dbReference type="Proteomes" id="UP000683925"/>
    </source>
</evidence>
<dbReference type="OMA" id="CKSSFEL"/>
<evidence type="ECO:0000256" key="1">
    <source>
        <dbReference type="SAM" id="Coils"/>
    </source>
</evidence>
<sequence>MNYYQYKLDDDDANQYQQILQIVQKLRNKVNKEADEIEKLIHLKVQESLKLRETYKLEEYEQIYFNNDAITFENQFNRLAQHQLKSILSTKNNKLEYIKADMFKLLQLSPVIMKLKEMIQQFNFNIEVTKQMIIGQNAIVNQINNNQVQEIWKHQTIAKSGNKFKTFTFKKNQGFAEPFLCKSSFELNGLLLAQLFSGVNADGNQLNCQKDIHRLQFSIHEGLDLSSYYYAQEIQLNHEKLKQKEQLYEILLYQQILLKKGVIYTISLMPLSNESFSTYMYTGKEGENQQFLRFLDKQIDLIDQSVIAYQQFNQSPIPGFIING</sequence>
<organism evidence="2 3">
    <name type="scientific">Paramecium octaurelia</name>
    <dbReference type="NCBI Taxonomy" id="43137"/>
    <lineage>
        <taxon>Eukaryota</taxon>
        <taxon>Sar</taxon>
        <taxon>Alveolata</taxon>
        <taxon>Ciliophora</taxon>
        <taxon>Intramacronucleata</taxon>
        <taxon>Oligohymenophorea</taxon>
        <taxon>Peniculida</taxon>
        <taxon>Parameciidae</taxon>
        <taxon>Paramecium</taxon>
    </lineage>
</organism>
<gene>
    <name evidence="2" type="ORF">POCTA_138.1.T1140144</name>
</gene>
<dbReference type="Proteomes" id="UP000683925">
    <property type="component" value="Unassembled WGS sequence"/>
</dbReference>
<feature type="coiled-coil region" evidence="1">
    <location>
        <begin position="16"/>
        <end position="43"/>
    </location>
</feature>
<dbReference type="EMBL" id="CAJJDP010000114">
    <property type="protein sequence ID" value="CAD8197503.1"/>
    <property type="molecule type" value="Genomic_DNA"/>
</dbReference>
<keyword evidence="1" id="KW-0175">Coiled coil</keyword>
<comment type="caution">
    <text evidence="2">The sequence shown here is derived from an EMBL/GenBank/DDBJ whole genome shotgun (WGS) entry which is preliminary data.</text>
</comment>
<proteinExistence type="predicted"/>